<reference evidence="1" key="1">
    <citation type="submission" date="2020-07" db="EMBL/GenBank/DDBJ databases">
        <title>The High-quality genome of the commercially important snow crab, Chionoecetes opilio.</title>
        <authorList>
            <person name="Jeong J.-H."/>
            <person name="Ryu S."/>
        </authorList>
    </citation>
    <scope>NUCLEOTIDE SEQUENCE</scope>
    <source>
        <strain evidence="1">MADBK_172401_WGS</strain>
        <tissue evidence="1">Digestive gland</tissue>
    </source>
</reference>
<dbReference type="Proteomes" id="UP000770661">
    <property type="component" value="Unassembled WGS sequence"/>
</dbReference>
<comment type="caution">
    <text evidence="1">The sequence shown here is derived from an EMBL/GenBank/DDBJ whole genome shotgun (WGS) entry which is preliminary data.</text>
</comment>
<proteinExistence type="predicted"/>
<accession>A0A8J5CEW2</accession>
<sequence length="145" mass="15848">MILSLTPASSTSFKTTAATFSASRIRVAGTPEELGVIFPVEEDGDAAPPYRQRGTGGFFPSQCRTTSQVSPGFPQFHDLLGDLLSPRNSCSMDRALRDRHTPNVHSKNLSDDSWILPLPAIHRHHRFQYPRPSPVAAYTEALASG</sequence>
<gene>
    <name evidence="1" type="ORF">GWK47_023128</name>
</gene>
<evidence type="ECO:0000313" key="1">
    <source>
        <dbReference type="EMBL" id="KAG0710280.1"/>
    </source>
</evidence>
<organism evidence="1 2">
    <name type="scientific">Chionoecetes opilio</name>
    <name type="common">Atlantic snow crab</name>
    <name type="synonym">Cancer opilio</name>
    <dbReference type="NCBI Taxonomy" id="41210"/>
    <lineage>
        <taxon>Eukaryota</taxon>
        <taxon>Metazoa</taxon>
        <taxon>Ecdysozoa</taxon>
        <taxon>Arthropoda</taxon>
        <taxon>Crustacea</taxon>
        <taxon>Multicrustacea</taxon>
        <taxon>Malacostraca</taxon>
        <taxon>Eumalacostraca</taxon>
        <taxon>Eucarida</taxon>
        <taxon>Decapoda</taxon>
        <taxon>Pleocyemata</taxon>
        <taxon>Brachyura</taxon>
        <taxon>Eubrachyura</taxon>
        <taxon>Majoidea</taxon>
        <taxon>Majidae</taxon>
        <taxon>Chionoecetes</taxon>
    </lineage>
</organism>
<evidence type="ECO:0000313" key="2">
    <source>
        <dbReference type="Proteomes" id="UP000770661"/>
    </source>
</evidence>
<name>A0A8J5CEW2_CHIOP</name>
<protein>
    <submittedName>
        <fullName evidence="1">Uncharacterized protein</fullName>
    </submittedName>
</protein>
<keyword evidence="2" id="KW-1185">Reference proteome</keyword>
<dbReference type="AlphaFoldDB" id="A0A8J5CEW2"/>
<dbReference type="EMBL" id="JACEEZ010024353">
    <property type="protein sequence ID" value="KAG0710280.1"/>
    <property type="molecule type" value="Genomic_DNA"/>
</dbReference>